<dbReference type="SMART" id="SM00267">
    <property type="entry name" value="GGDEF"/>
    <property type="match status" value="1"/>
</dbReference>
<dbReference type="GO" id="GO:0043709">
    <property type="term" value="P:cell adhesion involved in single-species biofilm formation"/>
    <property type="evidence" value="ECO:0007669"/>
    <property type="project" value="TreeGrafter"/>
</dbReference>
<dbReference type="Pfam" id="PF00990">
    <property type="entry name" value="GGDEF"/>
    <property type="match status" value="1"/>
</dbReference>
<comment type="catalytic activity">
    <reaction evidence="3">
        <text>2 GTP = 3',3'-c-di-GMP + 2 diphosphate</text>
        <dbReference type="Rhea" id="RHEA:24898"/>
        <dbReference type="ChEBI" id="CHEBI:33019"/>
        <dbReference type="ChEBI" id="CHEBI:37565"/>
        <dbReference type="ChEBI" id="CHEBI:58805"/>
        <dbReference type="EC" id="2.7.7.65"/>
    </reaction>
</comment>
<dbReference type="GO" id="GO:0005886">
    <property type="term" value="C:plasma membrane"/>
    <property type="evidence" value="ECO:0007669"/>
    <property type="project" value="TreeGrafter"/>
</dbReference>
<dbReference type="GO" id="GO:1902201">
    <property type="term" value="P:negative regulation of bacterial-type flagellum-dependent cell motility"/>
    <property type="evidence" value="ECO:0007669"/>
    <property type="project" value="TreeGrafter"/>
</dbReference>
<gene>
    <name evidence="5" type="ORF">EV688_10483</name>
</gene>
<dbReference type="RefSeq" id="WP_131917568.1">
    <property type="nucleotide sequence ID" value="NZ_QQSW01000002.1"/>
</dbReference>
<dbReference type="InterPro" id="IPR050469">
    <property type="entry name" value="Diguanylate_Cyclase"/>
</dbReference>
<reference evidence="5 6" key="1">
    <citation type="submission" date="2019-03" db="EMBL/GenBank/DDBJ databases">
        <title>Genomic Encyclopedia of Type Strains, Phase IV (KMG-IV): sequencing the most valuable type-strain genomes for metagenomic binning, comparative biology and taxonomic classification.</title>
        <authorList>
            <person name="Goeker M."/>
        </authorList>
    </citation>
    <scope>NUCLEOTIDE SEQUENCE [LARGE SCALE GENOMIC DNA]</scope>
    <source>
        <strain evidence="5 6">DSM 23344</strain>
    </source>
</reference>
<dbReference type="EMBL" id="SLWX01000004">
    <property type="protein sequence ID" value="TCO76629.1"/>
    <property type="molecule type" value="Genomic_DNA"/>
</dbReference>
<organism evidence="5 6">
    <name type="scientific">Chromatocurvus halotolerans</name>
    <dbReference type="NCBI Taxonomy" id="1132028"/>
    <lineage>
        <taxon>Bacteria</taxon>
        <taxon>Pseudomonadati</taxon>
        <taxon>Pseudomonadota</taxon>
        <taxon>Gammaproteobacteria</taxon>
        <taxon>Cellvibrionales</taxon>
        <taxon>Halieaceae</taxon>
        <taxon>Chromatocurvus</taxon>
    </lineage>
</organism>
<dbReference type="InterPro" id="IPR029787">
    <property type="entry name" value="Nucleotide_cyclase"/>
</dbReference>
<evidence type="ECO:0000256" key="1">
    <source>
        <dbReference type="ARBA" id="ARBA00001946"/>
    </source>
</evidence>
<keyword evidence="6" id="KW-1185">Reference proteome</keyword>
<dbReference type="GO" id="GO:0052621">
    <property type="term" value="F:diguanylate cyclase activity"/>
    <property type="evidence" value="ECO:0007669"/>
    <property type="project" value="UniProtKB-EC"/>
</dbReference>
<evidence type="ECO:0000313" key="5">
    <source>
        <dbReference type="EMBL" id="TCO76629.1"/>
    </source>
</evidence>
<proteinExistence type="predicted"/>
<dbReference type="EC" id="2.7.7.65" evidence="2"/>
<dbReference type="InterPro" id="IPR043128">
    <property type="entry name" value="Rev_trsase/Diguanyl_cyclase"/>
</dbReference>
<evidence type="ECO:0000313" key="6">
    <source>
        <dbReference type="Proteomes" id="UP000294980"/>
    </source>
</evidence>
<dbReference type="PROSITE" id="PS50887">
    <property type="entry name" value="GGDEF"/>
    <property type="match status" value="1"/>
</dbReference>
<name>A0A4R2KYX4_9GAMM</name>
<dbReference type="Proteomes" id="UP000294980">
    <property type="component" value="Unassembled WGS sequence"/>
</dbReference>
<dbReference type="SUPFAM" id="SSF55073">
    <property type="entry name" value="Nucleotide cyclase"/>
    <property type="match status" value="1"/>
</dbReference>
<feature type="domain" description="GGDEF" evidence="4">
    <location>
        <begin position="208"/>
        <end position="337"/>
    </location>
</feature>
<evidence type="ECO:0000256" key="3">
    <source>
        <dbReference type="ARBA" id="ARBA00034247"/>
    </source>
</evidence>
<accession>A0A4R2KYX4</accession>
<dbReference type="NCBIfam" id="TIGR00254">
    <property type="entry name" value="GGDEF"/>
    <property type="match status" value="1"/>
</dbReference>
<dbReference type="PANTHER" id="PTHR45138">
    <property type="entry name" value="REGULATORY COMPONENTS OF SENSORY TRANSDUCTION SYSTEM"/>
    <property type="match status" value="1"/>
</dbReference>
<evidence type="ECO:0000259" key="4">
    <source>
        <dbReference type="PROSITE" id="PS50887"/>
    </source>
</evidence>
<dbReference type="AlphaFoldDB" id="A0A4R2KYX4"/>
<dbReference type="FunFam" id="3.30.70.270:FF:000001">
    <property type="entry name" value="Diguanylate cyclase domain protein"/>
    <property type="match status" value="1"/>
</dbReference>
<dbReference type="Gene3D" id="3.30.70.270">
    <property type="match status" value="1"/>
</dbReference>
<dbReference type="PANTHER" id="PTHR45138:SF9">
    <property type="entry name" value="DIGUANYLATE CYCLASE DGCM-RELATED"/>
    <property type="match status" value="1"/>
</dbReference>
<dbReference type="CDD" id="cd01949">
    <property type="entry name" value="GGDEF"/>
    <property type="match status" value="1"/>
</dbReference>
<comment type="cofactor">
    <cofactor evidence="1">
        <name>Mg(2+)</name>
        <dbReference type="ChEBI" id="CHEBI:18420"/>
    </cofactor>
</comment>
<protein>
    <recommendedName>
        <fullName evidence="2">diguanylate cyclase</fullName>
        <ecNumber evidence="2">2.7.7.65</ecNumber>
    </recommendedName>
</protein>
<comment type="caution">
    <text evidence="5">The sequence shown here is derived from an EMBL/GenBank/DDBJ whole genome shotgun (WGS) entry which is preliminary data.</text>
</comment>
<dbReference type="InterPro" id="IPR000160">
    <property type="entry name" value="GGDEF_dom"/>
</dbReference>
<dbReference type="OrthoDB" id="9803824at2"/>
<sequence>MQVTDSTPHASLPEAEGSILNYTVKLSSTSDIKQLDRIFLEGACQLLPFDYVLLHLSSANGREMRLKRCWDRGSRSYQSNWQQDALTDEQRRLVEKARLSPEGAQATAGGNRQIAAFSRQNDRGNSVSLVVQYASSVSAERLVAFRAFKRIYFNFRSFIDESQRDPLTGLLNRRYFDDCIHRALEVIGSEKSPVVLDAPRRSTDTRQLRHWLAILDIDHFKRFNDAYGHLYGDEILLLFSRIMEQTFRESDLLFRFGGEEFVVIMENANPAEAMAALERFRMAIHAHRFPQGERVTVSCGAIEVAGSLSAASLLGKADEALYYAKAHGRNRTFMYEDLVASGELSEAIINHTAGQVELF</sequence>
<evidence type="ECO:0000256" key="2">
    <source>
        <dbReference type="ARBA" id="ARBA00012528"/>
    </source>
</evidence>